<dbReference type="Pfam" id="PF02557">
    <property type="entry name" value="VanY"/>
    <property type="match status" value="1"/>
</dbReference>
<dbReference type="InterPro" id="IPR003709">
    <property type="entry name" value="VanY-like_core_dom"/>
</dbReference>
<dbReference type="SUPFAM" id="SSF55166">
    <property type="entry name" value="Hedgehog/DD-peptidase"/>
    <property type="match status" value="1"/>
</dbReference>
<feature type="domain" description="Peptidoglycan binding-like" evidence="2">
    <location>
        <begin position="69"/>
        <end position="122"/>
    </location>
</feature>
<dbReference type="RefSeq" id="WP_171200450.1">
    <property type="nucleotide sequence ID" value="NZ_JABEND010000008.1"/>
</dbReference>
<evidence type="ECO:0000313" key="4">
    <source>
        <dbReference type="EMBL" id="NNG36748.1"/>
    </source>
</evidence>
<evidence type="ECO:0008006" key="6">
    <source>
        <dbReference type="Google" id="ProtNLM"/>
    </source>
</evidence>
<evidence type="ECO:0000256" key="1">
    <source>
        <dbReference type="SAM" id="SignalP"/>
    </source>
</evidence>
<dbReference type="InterPro" id="IPR036365">
    <property type="entry name" value="PGBD-like_sf"/>
</dbReference>
<evidence type="ECO:0000259" key="3">
    <source>
        <dbReference type="Pfam" id="PF02557"/>
    </source>
</evidence>
<dbReference type="InterPro" id="IPR002477">
    <property type="entry name" value="Peptidoglycan-bd-like"/>
</dbReference>
<protein>
    <recommendedName>
        <fullName evidence="6">Peptidoglycan hydrolase-like protein with peptidoglycan-binding domain</fullName>
    </recommendedName>
</protein>
<evidence type="ECO:0000313" key="5">
    <source>
        <dbReference type="Proteomes" id="UP000562984"/>
    </source>
</evidence>
<proteinExistence type="predicted"/>
<reference evidence="4 5" key="1">
    <citation type="submission" date="2020-05" db="EMBL/GenBank/DDBJ databases">
        <title>Nakamurella sp. DB0629 isolated from air conditioner.</title>
        <authorList>
            <person name="Kim D.H."/>
            <person name="Kim D.-U."/>
        </authorList>
    </citation>
    <scope>NUCLEOTIDE SEQUENCE [LARGE SCALE GENOMIC DNA]</scope>
    <source>
        <strain evidence="4 5">DB0629</strain>
    </source>
</reference>
<dbReference type="SUPFAM" id="SSF47090">
    <property type="entry name" value="PGBD-like"/>
    <property type="match status" value="2"/>
</dbReference>
<accession>A0A849AC83</accession>
<dbReference type="CDD" id="cd14814">
    <property type="entry name" value="Peptidase_M15"/>
    <property type="match status" value="1"/>
</dbReference>
<name>A0A849AC83_9ACTN</name>
<keyword evidence="5" id="KW-1185">Reference proteome</keyword>
<organism evidence="4 5">
    <name type="scientific">Nakamurella aerolata</name>
    <dbReference type="NCBI Taxonomy" id="1656892"/>
    <lineage>
        <taxon>Bacteria</taxon>
        <taxon>Bacillati</taxon>
        <taxon>Actinomycetota</taxon>
        <taxon>Actinomycetes</taxon>
        <taxon>Nakamurellales</taxon>
        <taxon>Nakamurellaceae</taxon>
        <taxon>Nakamurella</taxon>
    </lineage>
</organism>
<keyword evidence="1" id="KW-0732">Signal</keyword>
<feature type="domain" description="Peptidoglycan binding-like" evidence="2">
    <location>
        <begin position="140"/>
        <end position="191"/>
    </location>
</feature>
<feature type="chain" id="PRO_5039152867" description="Peptidoglycan hydrolase-like protein with peptidoglycan-binding domain" evidence="1">
    <location>
        <begin position="21"/>
        <end position="351"/>
    </location>
</feature>
<dbReference type="AlphaFoldDB" id="A0A849AC83"/>
<dbReference type="Gene3D" id="1.10.101.10">
    <property type="entry name" value="PGBD-like superfamily/PGBD"/>
    <property type="match status" value="2"/>
</dbReference>
<feature type="signal peptide" evidence="1">
    <location>
        <begin position="1"/>
        <end position="20"/>
    </location>
</feature>
<dbReference type="Proteomes" id="UP000562984">
    <property type="component" value="Unassembled WGS sequence"/>
</dbReference>
<gene>
    <name evidence="4" type="ORF">HKD39_13710</name>
</gene>
<dbReference type="Gene3D" id="3.30.1380.10">
    <property type="match status" value="1"/>
</dbReference>
<dbReference type="GO" id="GO:0008233">
    <property type="term" value="F:peptidase activity"/>
    <property type="evidence" value="ECO:0007669"/>
    <property type="project" value="InterPro"/>
</dbReference>
<sequence length="351" mass="37283">MSIRKPFTALTATAAAAAVAAGVFTAAGVADSADPAPTATVVVAENVSAATQFAADRSRFAVSARSPYSNIKALQYLLNAYGIAVYSTGRYDAATKNAVVRFQTAKGLARDGSAGPITMKTMLNTANMAARYHWSNKNTTKAVQQLLVKVGYRLAVDGSFGPATRSAVLTFQKGKGLPQTGIVDFATWSWMFNPPAAAGGGSTGGNWKSCGDSIRGGIPMSQTGLAKNGFRMAKCMVPIVNSMVSAAARDGVTLRPTSSWRSRSYQVSLRRKNCGTSNYAIYQMPPSRCSPNTAIPGTSIHEYGLAIDVANSYRGGKVYNWMVRNGGKYGFHRTVPSESWHFDTKQRPISG</sequence>
<dbReference type="GO" id="GO:0006508">
    <property type="term" value="P:proteolysis"/>
    <property type="evidence" value="ECO:0007669"/>
    <property type="project" value="InterPro"/>
</dbReference>
<dbReference type="InterPro" id="IPR009045">
    <property type="entry name" value="Zn_M74/Hedgehog-like"/>
</dbReference>
<evidence type="ECO:0000259" key="2">
    <source>
        <dbReference type="Pfam" id="PF01471"/>
    </source>
</evidence>
<dbReference type="InterPro" id="IPR036366">
    <property type="entry name" value="PGBDSf"/>
</dbReference>
<dbReference type="EMBL" id="JABEND010000008">
    <property type="protein sequence ID" value="NNG36748.1"/>
    <property type="molecule type" value="Genomic_DNA"/>
</dbReference>
<dbReference type="Pfam" id="PF01471">
    <property type="entry name" value="PG_binding_1"/>
    <property type="match status" value="2"/>
</dbReference>
<comment type="caution">
    <text evidence="4">The sequence shown here is derived from an EMBL/GenBank/DDBJ whole genome shotgun (WGS) entry which is preliminary data.</text>
</comment>
<feature type="domain" description="D-alanyl-D-alanine carboxypeptidase-like core" evidence="3">
    <location>
        <begin position="232"/>
        <end position="336"/>
    </location>
</feature>